<evidence type="ECO:0000313" key="3">
    <source>
        <dbReference type="Proteomes" id="UP001057375"/>
    </source>
</evidence>
<protein>
    <submittedName>
        <fullName evidence="2">Preprotein translocase subunit SecA</fullName>
    </submittedName>
</protein>
<feature type="region of interest" description="Disordered" evidence="1">
    <location>
        <begin position="32"/>
        <end position="75"/>
    </location>
</feature>
<keyword evidence="3" id="KW-1185">Reference proteome</keyword>
<sequence length="75" mass="8678">EGFELFREMLGRIKENTIRALCHLRIETEVREDEFQHKESKSDLEYSDSENTETKKSPNAAANPKWDVMIPAPAV</sequence>
<comment type="caution">
    <text evidence="2">The sequence shown here is derived from an EMBL/GenBank/DDBJ whole genome shotgun (WGS) entry which is preliminary data.</text>
</comment>
<evidence type="ECO:0000313" key="2">
    <source>
        <dbReference type="EMBL" id="GKT31342.1"/>
    </source>
</evidence>
<feature type="compositionally biased region" description="Basic and acidic residues" evidence="1">
    <location>
        <begin position="32"/>
        <end position="44"/>
    </location>
</feature>
<name>A0ABQ5KFN0_9EUKA</name>
<accession>A0ABQ5KFN0</accession>
<gene>
    <name evidence="2" type="ORF">ADUPG1_001983</name>
</gene>
<proteinExistence type="predicted"/>
<organism evidence="2 3">
    <name type="scientific">Aduncisulcus paluster</name>
    <dbReference type="NCBI Taxonomy" id="2918883"/>
    <lineage>
        <taxon>Eukaryota</taxon>
        <taxon>Metamonada</taxon>
        <taxon>Carpediemonas-like organisms</taxon>
        <taxon>Aduncisulcus</taxon>
    </lineage>
</organism>
<dbReference type="EMBL" id="BQXS01002054">
    <property type="protein sequence ID" value="GKT31342.1"/>
    <property type="molecule type" value="Genomic_DNA"/>
</dbReference>
<evidence type="ECO:0000256" key="1">
    <source>
        <dbReference type="SAM" id="MobiDB-lite"/>
    </source>
</evidence>
<dbReference type="Proteomes" id="UP001057375">
    <property type="component" value="Unassembled WGS sequence"/>
</dbReference>
<feature type="non-terminal residue" evidence="2">
    <location>
        <position position="1"/>
    </location>
</feature>
<reference evidence="2" key="1">
    <citation type="submission" date="2022-03" db="EMBL/GenBank/DDBJ databases">
        <title>Draft genome sequence of Aduncisulcus paluster, a free-living microaerophilic Fornicata.</title>
        <authorList>
            <person name="Yuyama I."/>
            <person name="Kume K."/>
            <person name="Tamura T."/>
            <person name="Inagaki Y."/>
            <person name="Hashimoto T."/>
        </authorList>
    </citation>
    <scope>NUCLEOTIDE SEQUENCE</scope>
    <source>
        <strain evidence="2">NY0171</strain>
    </source>
</reference>